<evidence type="ECO:0000256" key="1">
    <source>
        <dbReference type="ARBA" id="ARBA00022723"/>
    </source>
</evidence>
<feature type="binding site" evidence="3">
    <location>
        <position position="415"/>
    </location>
    <ligand>
        <name>Mn(2+)</name>
        <dbReference type="ChEBI" id="CHEBI:29035"/>
        <label>2</label>
    </ligand>
</feature>
<dbReference type="AlphaFoldDB" id="A0A8H8CEJ2"/>
<feature type="binding site" evidence="3">
    <location>
        <position position="371"/>
    </location>
    <ligand>
        <name>Mn(2+)</name>
        <dbReference type="ChEBI" id="CHEBI:29035"/>
        <label>2</label>
    </ligand>
</feature>
<proteinExistence type="predicted"/>
<keyword evidence="1 3" id="KW-0479">Metal-binding</keyword>
<dbReference type="InterPro" id="IPR014710">
    <property type="entry name" value="RmlC-like_jellyroll"/>
</dbReference>
<feature type="binding site" evidence="3">
    <location>
        <position position="191"/>
    </location>
    <ligand>
        <name>Mn(2+)</name>
        <dbReference type="ChEBI" id="CHEBI:29035"/>
        <label>1</label>
    </ligand>
</feature>
<name>A0A8H8CEJ2_PSICU</name>
<evidence type="ECO:0000256" key="2">
    <source>
        <dbReference type="PIRSR" id="PIRSR617774-1"/>
    </source>
</evidence>
<dbReference type="SMART" id="SM00835">
    <property type="entry name" value="Cupin_1"/>
    <property type="match status" value="2"/>
</dbReference>
<evidence type="ECO:0000259" key="6">
    <source>
        <dbReference type="SMART" id="SM00835"/>
    </source>
</evidence>
<dbReference type="PANTHER" id="PTHR35848">
    <property type="entry name" value="OXALATE-BINDING PROTEIN"/>
    <property type="match status" value="1"/>
</dbReference>
<dbReference type="NCBIfam" id="TIGR03404">
    <property type="entry name" value="bicupin_oxalic"/>
    <property type="match status" value="1"/>
</dbReference>
<dbReference type="InterPro" id="IPR006045">
    <property type="entry name" value="Cupin_1"/>
</dbReference>
<feature type="binding site" evidence="3">
    <location>
        <position position="195"/>
    </location>
    <ligand>
        <name>Mn(2+)</name>
        <dbReference type="ChEBI" id="CHEBI:29035"/>
        <label>1</label>
    </ligand>
</feature>
<evidence type="ECO:0000313" key="7">
    <source>
        <dbReference type="EMBL" id="KAG5162663.1"/>
    </source>
</evidence>
<feature type="region of interest" description="Disordered" evidence="4">
    <location>
        <begin position="50"/>
        <end position="74"/>
    </location>
</feature>
<feature type="domain" description="Cupin type-1" evidence="6">
    <location>
        <begin position="324"/>
        <end position="465"/>
    </location>
</feature>
<dbReference type="EMBL" id="JAFIQS010000018">
    <property type="protein sequence ID" value="KAG5162663.1"/>
    <property type="molecule type" value="Genomic_DNA"/>
</dbReference>
<feature type="domain" description="Cupin type-1" evidence="6">
    <location>
        <begin position="146"/>
        <end position="289"/>
    </location>
</feature>
<dbReference type="InterPro" id="IPR017774">
    <property type="entry name" value="Bicupin_oxalate_deCO2ase/Oxase"/>
</dbReference>
<evidence type="ECO:0000256" key="5">
    <source>
        <dbReference type="SAM" id="SignalP"/>
    </source>
</evidence>
<dbReference type="SUPFAM" id="SSF51182">
    <property type="entry name" value="RmlC-like cupins"/>
    <property type="match status" value="1"/>
</dbReference>
<dbReference type="Gene3D" id="2.60.120.10">
    <property type="entry name" value="Jelly Rolls"/>
    <property type="match status" value="2"/>
</dbReference>
<protein>
    <recommendedName>
        <fullName evidence="6">Cupin type-1 domain-containing protein</fullName>
    </recommendedName>
</protein>
<keyword evidence="5" id="KW-0732">Signal</keyword>
<feature type="signal peptide" evidence="5">
    <location>
        <begin position="1"/>
        <end position="19"/>
    </location>
</feature>
<comment type="cofactor">
    <cofactor evidence="3">
        <name>Mn(2+)</name>
        <dbReference type="ChEBI" id="CHEBI:29035"/>
    </cofactor>
    <text evidence="3">Binds 2 manganese ions per subunit.</text>
</comment>
<feature type="chain" id="PRO_5034005898" description="Cupin type-1 domain-containing protein" evidence="5">
    <location>
        <begin position="20"/>
        <end position="478"/>
    </location>
</feature>
<dbReference type="GO" id="GO:0033609">
    <property type="term" value="P:oxalate metabolic process"/>
    <property type="evidence" value="ECO:0007669"/>
    <property type="project" value="InterPro"/>
</dbReference>
<feature type="binding site" evidence="3">
    <location>
        <position position="369"/>
    </location>
    <ligand>
        <name>Mn(2+)</name>
        <dbReference type="ChEBI" id="CHEBI:29035"/>
        <label>2</label>
    </ligand>
</feature>
<feature type="binding site" evidence="3">
    <location>
        <position position="189"/>
    </location>
    <ligand>
        <name>Mn(2+)</name>
        <dbReference type="ChEBI" id="CHEBI:29035"/>
        <label>1</label>
    </ligand>
</feature>
<organism evidence="7">
    <name type="scientific">Psilocybe cubensis</name>
    <name type="common">Psychedelic mushroom</name>
    <name type="synonym">Stropharia cubensis</name>
    <dbReference type="NCBI Taxonomy" id="181762"/>
    <lineage>
        <taxon>Eukaryota</taxon>
        <taxon>Fungi</taxon>
        <taxon>Dikarya</taxon>
        <taxon>Basidiomycota</taxon>
        <taxon>Agaricomycotina</taxon>
        <taxon>Agaricomycetes</taxon>
        <taxon>Agaricomycetidae</taxon>
        <taxon>Agaricales</taxon>
        <taxon>Agaricineae</taxon>
        <taxon>Strophariaceae</taxon>
        <taxon>Psilocybe</taxon>
    </lineage>
</organism>
<feature type="binding site" evidence="3">
    <location>
        <position position="234"/>
    </location>
    <ligand>
        <name>Mn(2+)</name>
        <dbReference type="ChEBI" id="CHEBI:29035"/>
        <label>1</label>
    </ligand>
</feature>
<dbReference type="InterPro" id="IPR051610">
    <property type="entry name" value="GPI/OXD"/>
</dbReference>
<reference evidence="7" key="1">
    <citation type="submission" date="2021-02" db="EMBL/GenBank/DDBJ databases">
        <title>Psilocybe cubensis genome.</title>
        <authorList>
            <person name="Mckernan K.J."/>
            <person name="Crawford S."/>
            <person name="Trippe A."/>
            <person name="Kane L.T."/>
            <person name="Mclaughlin S."/>
        </authorList>
    </citation>
    <scope>NUCLEOTIDE SEQUENCE [LARGE SCALE GENOMIC DNA]</scope>
    <source>
        <strain evidence="7">MGC-MH-2018</strain>
    </source>
</reference>
<dbReference type="PANTHER" id="PTHR35848:SF9">
    <property type="entry name" value="SLL1358 PROTEIN"/>
    <property type="match status" value="1"/>
</dbReference>
<sequence>MIKISYCTIALLLSTLALAAPAAIDPLASASSSALASSASGLVSSAGASGVSPALKTKPASTSSQTKVASSTSSAAESTATVPFIKLDPNGPLWNSSVEGSPQAIRGSLGATILGPTDDPTVKENPDLLAPPTTDHGSVDNAKWPFSLSHNRLQTGGWARQENIGVMPLATEMASVNMRLEAGAIRELHWHKTAEWAYVLKGNTQVTSVDQNGKNFIATLSPGDLWYFPPGVPHSLQATADDPDGSEFILVFPNGAFSEDSTFLLTDWLAHVPAEVLAKNFQTDISAFAHIPSQELYIFPSTPPTDSGNLPTSPQGLVDNPFTFSFSKMEPTKLSGGSVKIVDSRTFKVSTAIAAAEVTVEPGAMRELHWHPTQDEWSFFLEGEGRVTIFAAQSNARTFNYQAGDIGYVPATMGHYVENTGNSTLRFLEIFNTDMFEDISLSNWLALTPPELVKAHLGFDDATIAKLQKTKPTVIGPA</sequence>
<evidence type="ECO:0000256" key="3">
    <source>
        <dbReference type="PIRSR" id="PIRSR617774-2"/>
    </source>
</evidence>
<feature type="binding site" evidence="3">
    <location>
        <position position="376"/>
    </location>
    <ligand>
        <name>Mn(2+)</name>
        <dbReference type="ChEBI" id="CHEBI:29035"/>
        <label>2</label>
    </ligand>
</feature>
<feature type="active site" description="Proton donor" evidence="2">
    <location>
        <position position="429"/>
    </location>
</feature>
<dbReference type="CDD" id="cd20305">
    <property type="entry name" value="cupin_OxDC_C"/>
    <property type="match status" value="1"/>
</dbReference>
<keyword evidence="3" id="KW-0464">Manganese</keyword>
<dbReference type="InterPro" id="IPR011051">
    <property type="entry name" value="RmlC_Cupin_sf"/>
</dbReference>
<dbReference type="GO" id="GO:0046872">
    <property type="term" value="F:metal ion binding"/>
    <property type="evidence" value="ECO:0007669"/>
    <property type="project" value="UniProtKB-KW"/>
</dbReference>
<gene>
    <name evidence="7" type="ORF">JR316_012548</name>
</gene>
<dbReference type="CDD" id="cd20304">
    <property type="entry name" value="cupin_OxDC_N"/>
    <property type="match status" value="1"/>
</dbReference>
<accession>A0A8H8CEJ2</accession>
<comment type="caution">
    <text evidence="7">The sequence shown here is derived from an EMBL/GenBank/DDBJ whole genome shotgun (WGS) entry which is preliminary data.</text>
</comment>
<dbReference type="Pfam" id="PF00190">
    <property type="entry name" value="Cupin_1"/>
    <property type="match status" value="2"/>
</dbReference>
<evidence type="ECO:0000256" key="4">
    <source>
        <dbReference type="SAM" id="MobiDB-lite"/>
    </source>
</evidence>